<evidence type="ECO:0000256" key="1">
    <source>
        <dbReference type="ARBA" id="ARBA00004123"/>
    </source>
</evidence>
<evidence type="ECO:0008006" key="9">
    <source>
        <dbReference type="Google" id="ProtNLM"/>
    </source>
</evidence>
<dbReference type="OrthoDB" id="433457at2759"/>
<dbReference type="InterPro" id="IPR058543">
    <property type="entry name" value="Beta-prop_RSE1/DDB1/CPSF1_2nd"/>
</dbReference>
<evidence type="ECO:0000259" key="5">
    <source>
        <dbReference type="Pfam" id="PF10433"/>
    </source>
</evidence>
<name>A0A1E3J4J9_9TREE</name>
<dbReference type="GO" id="GO:0003676">
    <property type="term" value="F:nucleic acid binding"/>
    <property type="evidence" value="ECO:0007669"/>
    <property type="project" value="InterPro"/>
</dbReference>
<reference evidence="7 8" key="1">
    <citation type="submission" date="2016-06" db="EMBL/GenBank/DDBJ databases">
        <title>Evolution of pathogenesis and genome organization in the Tremellales.</title>
        <authorList>
            <person name="Cuomo C."/>
            <person name="Litvintseva A."/>
            <person name="Heitman J."/>
            <person name="Chen Y."/>
            <person name="Sun S."/>
            <person name="Springer D."/>
            <person name="Dromer F."/>
            <person name="Young S."/>
            <person name="Zeng Q."/>
            <person name="Chapman S."/>
            <person name="Gujja S."/>
            <person name="Saif S."/>
            <person name="Birren B."/>
        </authorList>
    </citation>
    <scope>NUCLEOTIDE SEQUENCE [LARGE SCALE GENOMIC DNA]</scope>
    <source>
        <strain evidence="7 8">CBS 7118</strain>
    </source>
</reference>
<organism evidence="7 8">
    <name type="scientific">Cryptococcus wingfieldii CBS 7118</name>
    <dbReference type="NCBI Taxonomy" id="1295528"/>
    <lineage>
        <taxon>Eukaryota</taxon>
        <taxon>Fungi</taxon>
        <taxon>Dikarya</taxon>
        <taxon>Basidiomycota</taxon>
        <taxon>Agaricomycotina</taxon>
        <taxon>Tremellomycetes</taxon>
        <taxon>Tremellales</taxon>
        <taxon>Cryptococcaceae</taxon>
        <taxon>Cryptococcus</taxon>
    </lineage>
</organism>
<comment type="subcellular location">
    <subcellularLocation>
        <location evidence="1">Nucleus</location>
    </subcellularLocation>
</comment>
<dbReference type="InterPro" id="IPR036322">
    <property type="entry name" value="WD40_repeat_dom_sf"/>
</dbReference>
<dbReference type="Pfam" id="PF23726">
    <property type="entry name" value="Beta-prop_RSE1_2nd"/>
    <property type="match status" value="1"/>
</dbReference>
<dbReference type="Pfam" id="PF10433">
    <property type="entry name" value="Beta-prop_RSE1_1st"/>
    <property type="match status" value="1"/>
</dbReference>
<feature type="domain" description="RSE1/DDB1/CPSF1 first beta-propeller" evidence="5">
    <location>
        <begin position="36"/>
        <end position="295"/>
    </location>
</feature>
<evidence type="ECO:0000313" key="7">
    <source>
        <dbReference type="EMBL" id="ODN95810.1"/>
    </source>
</evidence>
<keyword evidence="8" id="KW-1185">Reference proteome</keyword>
<keyword evidence="2" id="KW-0539">Nucleus</keyword>
<evidence type="ECO:0000313" key="8">
    <source>
        <dbReference type="Proteomes" id="UP000094819"/>
    </source>
</evidence>
<dbReference type="Pfam" id="PF03178">
    <property type="entry name" value="CPSF_A"/>
    <property type="match status" value="1"/>
</dbReference>
<dbReference type="GO" id="GO:0005634">
    <property type="term" value="C:nucleus"/>
    <property type="evidence" value="ECO:0007669"/>
    <property type="project" value="UniProtKB-SubCell"/>
</dbReference>
<protein>
    <recommendedName>
        <fullName evidence="9">DNA damage-binding protein 1</fullName>
    </recommendedName>
</protein>
<evidence type="ECO:0000259" key="6">
    <source>
        <dbReference type="Pfam" id="PF23726"/>
    </source>
</evidence>
<sequence length="1279" mass="137007">MAIDDNEHEYLPAAYTEQHAALAPTPVLASLRATSLTDNHTSLVVAKPDRVEVWDVTETGLVWVAELKVWGTIVSIDQVSVEGSRPHIVVLLSPPNARALMVAFDKATSVLVVTSSQPLSPPTPTLRAAEFFSAIVAQERIALVSLWIGVISCLEIDVDRKSSGKKKRLSKVLSDEDAILKFRDNYNINIREHNLLHISFLPISTYGPTLTFLWLTATNELRLQARSVMTASHSLADLSLPIDVVQPASKLSVSEDTDFNDIPFSCPAARRVVPVPSVTPDGVRSLLVTGDEHTVLYTLSPRELESPNDAGKATSGPGTSPRANARRSPQEELTSGNVKRRKASMGGSKAATAPTDGRGLELIPRWRIRQGFGTVLATEILEDHCTGASAIIGDEYGALTAVGWEFRKGDGGGRLGTVQVLQTAVDSTSPPSSLTYLGASHLFVSSAVADSVLLRLPSLGDSCDSQTAKSGKSKQVAKGDESEAWSVIYTKGREKVAAEGSAQVLERWMNVAPVKDMCAVKDASGGLSHLLLASGASESNSLRIIRSGVGLEELTNILGLDSVERMWPITNSGISQLLLSTPTSTILLQIEPTISIKNTSQVFSNSPTLAAGIASEDGRLVQVIPKGLYVWADVVAGVLGGQMEIDEQIVCAQVVGKWVVIAKRGGGVSVFKTTTDGFELQATKVLSNEVSAVSIFQGPLPGPVIAIATWTTQIYLYTLSQLADSSEPVALTQEAYATSLQLKSPVAGSHSAQLLAGLSSGTLVTYDISIDNGALVLKSRKSNSLGSQPLVLFPTTSPKCEPSIISIGITERMSVIFESNSKTEFSSVNKKDILAVTDLQTSSGPVFAVYSASSGLSLVRVTSLKKLHVQTCDMGSTSTSKLAHVEHLGAVACGATKRLVLEDGDLEETNWVEVRDESTLGFMASYTLKERELVTSIRSVLLYGTQYLAVGTALLPEEEGDSWDEGNLAVVKEGRVLLFKAEQESGQWRLGLEMEVSTVGAVYALETIHGFLAVAAGSEVSLPNFPNINRSLTRVASWASAFVISHLAVIPPFGSREDGDLIVGDGMRSVIVLQVDEGSGKIYDDERDMATHGVVALGRVQDGGEGIVIADSHANIMTYRLSSALEKAATFGLHEEVSKFQSGSLVPSSSAPEVITPDVLFTTRDGRLGVIGQLTDSAARTLDDLQRNMEREWKGPGEVGWRNWRRAGTEVVGKETVGFVDGDFVQHFLEPFFYESEERDKVLQGASSHEHISKIGENGKEQATLEDVVRLLEATASMH</sequence>
<dbReference type="Gene3D" id="1.10.150.910">
    <property type="match status" value="1"/>
</dbReference>
<dbReference type="EMBL" id="AWGH01000012">
    <property type="protein sequence ID" value="ODN95810.1"/>
    <property type="molecule type" value="Genomic_DNA"/>
</dbReference>
<feature type="domain" description="RSE1/DDB1/CPSF1 C-terminal" evidence="4">
    <location>
        <begin position="913"/>
        <end position="1229"/>
    </location>
</feature>
<gene>
    <name evidence="7" type="ORF">L198_04428</name>
</gene>
<feature type="region of interest" description="Disordered" evidence="3">
    <location>
        <begin position="298"/>
        <end position="356"/>
    </location>
</feature>
<evidence type="ECO:0000256" key="3">
    <source>
        <dbReference type="SAM" id="MobiDB-lite"/>
    </source>
</evidence>
<dbReference type="SUPFAM" id="SSF50978">
    <property type="entry name" value="WD40 repeat-like"/>
    <property type="match status" value="1"/>
</dbReference>
<dbReference type="PANTHER" id="PTHR10644">
    <property type="entry name" value="DNA REPAIR/RNA PROCESSING CPSF FAMILY"/>
    <property type="match status" value="1"/>
</dbReference>
<dbReference type="InterPro" id="IPR004871">
    <property type="entry name" value="RSE1/DDB1/CPSF1_C"/>
</dbReference>
<dbReference type="InterPro" id="IPR050358">
    <property type="entry name" value="RSE1/DDB1/CFT1"/>
</dbReference>
<dbReference type="Gene3D" id="2.130.10.10">
    <property type="entry name" value="YVTN repeat-like/Quinoprotein amine dehydrogenase"/>
    <property type="match status" value="3"/>
</dbReference>
<proteinExistence type="predicted"/>
<dbReference type="Proteomes" id="UP000094819">
    <property type="component" value="Unassembled WGS sequence"/>
</dbReference>
<evidence type="ECO:0000256" key="2">
    <source>
        <dbReference type="ARBA" id="ARBA00023242"/>
    </source>
</evidence>
<feature type="domain" description="RSE1/DDB1/CPSF1 second beta-propeller" evidence="6">
    <location>
        <begin position="552"/>
        <end position="859"/>
    </location>
</feature>
<dbReference type="AlphaFoldDB" id="A0A1E3J4J9"/>
<dbReference type="InterPro" id="IPR015943">
    <property type="entry name" value="WD40/YVTN_repeat-like_dom_sf"/>
</dbReference>
<dbReference type="RefSeq" id="XP_019031475.1">
    <property type="nucleotide sequence ID" value="XM_019176547.1"/>
</dbReference>
<comment type="caution">
    <text evidence="7">The sequence shown here is derived from an EMBL/GenBank/DDBJ whole genome shotgun (WGS) entry which is preliminary data.</text>
</comment>
<accession>A0A1E3J4J9</accession>
<dbReference type="GeneID" id="30193641"/>
<evidence type="ECO:0000259" key="4">
    <source>
        <dbReference type="Pfam" id="PF03178"/>
    </source>
</evidence>
<dbReference type="InterPro" id="IPR018846">
    <property type="entry name" value="Beta-prop_RSE1/DDB1/CPSF1_1st"/>
</dbReference>